<dbReference type="Gene3D" id="1.10.460.10">
    <property type="entry name" value="Topoisomerase I, domain 2"/>
    <property type="match status" value="1"/>
</dbReference>
<feature type="domain" description="Toprim" evidence="11">
    <location>
        <begin position="2"/>
        <end position="112"/>
    </location>
</feature>
<dbReference type="InterPro" id="IPR028612">
    <property type="entry name" value="Topoisom_1_IA"/>
</dbReference>
<dbReference type="PRINTS" id="PR00417">
    <property type="entry name" value="PRTPISMRASEI"/>
</dbReference>
<dbReference type="PANTHER" id="PTHR42785">
    <property type="entry name" value="DNA TOPOISOMERASE, TYPE IA, CORE"/>
    <property type="match status" value="1"/>
</dbReference>
<dbReference type="EMBL" id="JACCBS010000003">
    <property type="protein sequence ID" value="NYE58542.1"/>
    <property type="molecule type" value="Genomic_DNA"/>
</dbReference>
<dbReference type="PANTHER" id="PTHR42785:SF1">
    <property type="entry name" value="DNA TOPOISOMERASE"/>
    <property type="match status" value="1"/>
</dbReference>
<dbReference type="SUPFAM" id="SSF57783">
    <property type="entry name" value="Zinc beta-ribbon"/>
    <property type="match status" value="2"/>
</dbReference>
<feature type="active site" description="O-(5'-phospho-DNA)-tyrosine intermediate" evidence="10">
    <location>
        <position position="297"/>
    </location>
</feature>
<dbReference type="Pfam" id="PF01396">
    <property type="entry name" value="Zn_ribbon_Top1"/>
    <property type="match status" value="3"/>
</dbReference>
<dbReference type="Proteomes" id="UP000604066">
    <property type="component" value="Unassembled WGS sequence"/>
</dbReference>
<feature type="site" description="Interaction with DNA" evidence="10">
    <location>
        <position position="32"/>
    </location>
</feature>
<feature type="site" description="Interaction with DNA" evidence="10">
    <location>
        <position position="154"/>
    </location>
</feature>
<feature type="region of interest" description="Interaction with DNA" evidence="10">
    <location>
        <begin position="162"/>
        <end position="167"/>
    </location>
</feature>
<dbReference type="SMART" id="SM00437">
    <property type="entry name" value="TOP1Ac"/>
    <property type="match status" value="1"/>
</dbReference>
<accession>A0ABX2RF83</accession>
<dbReference type="Pfam" id="PF01131">
    <property type="entry name" value="Topoisom_bac"/>
    <property type="match status" value="1"/>
</dbReference>
<dbReference type="SMART" id="SM00436">
    <property type="entry name" value="TOP1Bc"/>
    <property type="match status" value="1"/>
</dbReference>
<evidence type="ECO:0000256" key="3">
    <source>
        <dbReference type="ARBA" id="ARBA00022723"/>
    </source>
</evidence>
<dbReference type="InterPro" id="IPR013825">
    <property type="entry name" value="Topo_IA_cen_sub2"/>
</dbReference>
<comment type="function">
    <text evidence="10">Releases the supercoiling and torsional tension of DNA, which is introduced during the DNA replication and transcription, by transiently cleaving and rejoining one strand of the DNA duplex. Introduces a single-strand break via transesterification at a target site in duplex DNA. The scissile phosphodiester is attacked by the catalytic tyrosine of the enzyme, resulting in the formation of a DNA-(5'-phosphotyrosyl)-enzyme intermediate and the expulsion of a 3'-OH DNA strand. The free DNA strand then undergoes passage around the unbroken strand, thus removing DNA supercoils. Finally, in the religation step, the DNA 3'-OH attacks the covalent intermediate to expel the active-site tyrosine and restore the DNA phosphodiester backbone.</text>
</comment>
<dbReference type="InterPro" id="IPR003602">
    <property type="entry name" value="Topo_IA_DNA-bd_dom"/>
</dbReference>
<keyword evidence="9 10" id="KW-0413">Isomerase</keyword>
<dbReference type="InterPro" id="IPR000380">
    <property type="entry name" value="Topo_IA"/>
</dbReference>
<feature type="site" description="Interaction with DNA" evidence="10">
    <location>
        <position position="147"/>
    </location>
</feature>
<feature type="site" description="Interaction with DNA" evidence="10">
    <location>
        <position position="299"/>
    </location>
</feature>
<dbReference type="InterPro" id="IPR005733">
    <property type="entry name" value="TopoI_bac-type"/>
</dbReference>
<keyword evidence="3" id="KW-0479">Metal-binding</keyword>
<comment type="similarity">
    <text evidence="2 10">Belongs to the type IA topoisomerase family.</text>
</comment>
<evidence type="ECO:0000259" key="11">
    <source>
        <dbReference type="PROSITE" id="PS50880"/>
    </source>
</evidence>
<keyword evidence="5" id="KW-0862">Zinc</keyword>
<comment type="subunit">
    <text evidence="10">Monomer.</text>
</comment>
<dbReference type="InterPro" id="IPR013498">
    <property type="entry name" value="Topo_IA_Znf"/>
</dbReference>
<keyword evidence="8 10" id="KW-0238">DNA-binding</keyword>
<dbReference type="PROSITE" id="PS50880">
    <property type="entry name" value="TOPRIM"/>
    <property type="match status" value="1"/>
</dbReference>
<reference evidence="13 14" key="1">
    <citation type="submission" date="2020-07" db="EMBL/GenBank/DDBJ databases">
        <title>Genomic Encyclopedia of Type Strains, Phase III (KMG-III): the genomes of soil and plant-associated and newly described type strains.</title>
        <authorList>
            <person name="Whitman W."/>
        </authorList>
    </citation>
    <scope>NUCLEOTIDE SEQUENCE [LARGE SCALE GENOMIC DNA]</scope>
    <source>
        <strain evidence="13 14">DSM 11255</strain>
    </source>
</reference>
<comment type="catalytic activity">
    <reaction evidence="1 10">
        <text>ATP-independent breakage of single-stranded DNA, followed by passage and rejoining.</text>
        <dbReference type="EC" id="5.6.2.1"/>
    </reaction>
</comment>
<evidence type="ECO:0000256" key="9">
    <source>
        <dbReference type="ARBA" id="ARBA00023235"/>
    </source>
</evidence>
<dbReference type="InterPro" id="IPR013497">
    <property type="entry name" value="Topo_IA_cen"/>
</dbReference>
<evidence type="ECO:0000256" key="2">
    <source>
        <dbReference type="ARBA" id="ARBA00009446"/>
    </source>
</evidence>
<feature type="site" description="Interaction with DNA" evidence="10">
    <location>
        <position position="138"/>
    </location>
</feature>
<feature type="site" description="Interaction with DNA" evidence="10">
    <location>
        <position position="139"/>
    </location>
</feature>
<gene>
    <name evidence="10" type="primary">topA</name>
    <name evidence="13" type="ORF">HDG70_002293</name>
</gene>
<keyword evidence="4" id="KW-0863">Zinc-finger</keyword>
<dbReference type="RefSeq" id="WP_028052717.1">
    <property type="nucleotide sequence ID" value="NZ_ATYG01000027.1"/>
</dbReference>
<dbReference type="Gene3D" id="3.40.50.140">
    <property type="match status" value="1"/>
</dbReference>
<dbReference type="Gene3D" id="3.30.65.10">
    <property type="entry name" value="Bacterial Topoisomerase I, domain 1"/>
    <property type="match status" value="2"/>
</dbReference>
<dbReference type="PROSITE" id="PS00396">
    <property type="entry name" value="TOPO_IA_1"/>
    <property type="match status" value="1"/>
</dbReference>
<dbReference type="Gene3D" id="1.10.290.10">
    <property type="entry name" value="Topoisomerase I, domain 4"/>
    <property type="match status" value="1"/>
</dbReference>
<feature type="site" description="Interaction with DNA" evidence="10">
    <location>
        <position position="142"/>
    </location>
</feature>
<evidence type="ECO:0000256" key="8">
    <source>
        <dbReference type="ARBA" id="ARBA00023125"/>
    </source>
</evidence>
<dbReference type="EC" id="5.6.2.1" evidence="10"/>
<evidence type="ECO:0000256" key="4">
    <source>
        <dbReference type="ARBA" id="ARBA00022771"/>
    </source>
</evidence>
<dbReference type="PROSITE" id="PS52039">
    <property type="entry name" value="TOPO_IA_2"/>
    <property type="match status" value="1"/>
</dbReference>
<dbReference type="InterPro" id="IPR003601">
    <property type="entry name" value="Topo_IA_2"/>
</dbReference>
<sequence>MKKLVIVESPAKAKTIGKFLGKEYVVKASMGHIRDLPTYRFGVNIEKDFAPTYEIIRGKKELIKELKEEAAKAEKVYIASDPDREGEAIAWHVKEVLDLEDNGDLRIEFNEITKDAVLQAIANPRGIDYNRVYAQQARRILDRIVGYKLSPLLWRKIKKGLSAGRVQSVAVRLICEREEEIEKFVPEEYWSLTAHLEAEKKPFKAKLSKYQNRRIEIKNKDEVERIIAEVSQRDFKVVKITKKLTKKSAPEPFITSTLQQEASKRLNFSAKKTMQIAQALYEGLEIGEYGVTGLVTYIRTDSTRVAEEAKAKAAAYIKNTFGEEYVGTEKKTKAPKGKIQDAHEAIRPTDIEKDPEKIKQYLTPDQYKLYKLIWERFVASQMSDAQYDVTTVDIEAGDYLFRVTGSILRFPGFTKIYQVEEEEGEGEEKEKLPALMEGQSLTLLKLEPKQHFTEPPPRYTEATLIKALEEKGIGRPSTYAPILETILKRGYVEKDKKQLKPTELGRIVVDLLKEHFPDIIDVEFTAEMEEKLDQIEEGEKNWIEVLRNFYEPFNETLRQSYEKIEKIILPLEETEEKCPNCGRNLVVRTSRFGKFLACPGYPECKFIKPFVQKTGATCPRCGGEIIVKKSKKGRVFYGCSNYPSCDFVSWDLPSSKKCPNCQSVMVEKRPKKKPPYLLCTNPDCKHTEPLEEVQ</sequence>
<evidence type="ECO:0000256" key="5">
    <source>
        <dbReference type="ARBA" id="ARBA00022833"/>
    </source>
</evidence>
<dbReference type="Gene3D" id="2.70.20.10">
    <property type="entry name" value="Topoisomerase I, domain 3"/>
    <property type="match status" value="1"/>
</dbReference>
<dbReference type="Pfam" id="PF01751">
    <property type="entry name" value="Toprim"/>
    <property type="match status" value="1"/>
</dbReference>
<dbReference type="GO" id="GO:0003917">
    <property type="term" value="F:DNA topoisomerase type I (single strand cut, ATP-independent) activity"/>
    <property type="evidence" value="ECO:0007669"/>
    <property type="project" value="UniProtKB-EC"/>
</dbReference>
<dbReference type="CDD" id="cd03363">
    <property type="entry name" value="TOPRIM_TopoIA_TopoI"/>
    <property type="match status" value="1"/>
</dbReference>
<evidence type="ECO:0000256" key="10">
    <source>
        <dbReference type="HAMAP-Rule" id="MF_00952"/>
    </source>
</evidence>
<dbReference type="HAMAP" id="MF_00952">
    <property type="entry name" value="Topoisom_1_prok"/>
    <property type="match status" value="1"/>
</dbReference>
<dbReference type="InterPro" id="IPR013826">
    <property type="entry name" value="Topo_IA_cen_sub3"/>
</dbReference>
<dbReference type="InterPro" id="IPR006171">
    <property type="entry name" value="TOPRIM_dom"/>
</dbReference>
<evidence type="ECO:0000259" key="12">
    <source>
        <dbReference type="PROSITE" id="PS52039"/>
    </source>
</evidence>
<evidence type="ECO:0000313" key="13">
    <source>
        <dbReference type="EMBL" id="NYE58542.1"/>
    </source>
</evidence>
<evidence type="ECO:0000313" key="14">
    <source>
        <dbReference type="Proteomes" id="UP000604066"/>
    </source>
</evidence>
<evidence type="ECO:0000256" key="1">
    <source>
        <dbReference type="ARBA" id="ARBA00000213"/>
    </source>
</evidence>
<organism evidence="13 14">
    <name type="scientific">Carboxydothermus ferrireducens DSM 11255</name>
    <dbReference type="NCBI Taxonomy" id="1119529"/>
    <lineage>
        <taxon>Bacteria</taxon>
        <taxon>Bacillati</taxon>
        <taxon>Bacillota</taxon>
        <taxon>Clostridia</taxon>
        <taxon>Thermoanaerobacterales</taxon>
        <taxon>Thermoanaerobacteraceae</taxon>
        <taxon>Carboxydothermus</taxon>
    </lineage>
</organism>
<keyword evidence="14" id="KW-1185">Reference proteome</keyword>
<feature type="site" description="Interaction with DNA" evidence="10">
    <location>
        <position position="489"/>
    </location>
</feature>
<protein>
    <recommendedName>
        <fullName evidence="10">DNA topoisomerase 1</fullName>
        <ecNumber evidence="10">5.6.2.1</ecNumber>
    </recommendedName>
    <alternativeName>
        <fullName evidence="10">DNA topoisomerase I</fullName>
    </alternativeName>
</protein>
<proteinExistence type="inferred from homology"/>
<dbReference type="CDD" id="cd00186">
    <property type="entry name" value="TOP1Ac"/>
    <property type="match status" value="1"/>
</dbReference>
<dbReference type="InterPro" id="IPR034149">
    <property type="entry name" value="TOPRIM_TopoI"/>
</dbReference>
<evidence type="ECO:0000256" key="7">
    <source>
        <dbReference type="ARBA" id="ARBA00023029"/>
    </source>
</evidence>
<name>A0ABX2RF83_9THEO</name>
<dbReference type="InterPro" id="IPR023405">
    <property type="entry name" value="Topo_IA_core_domain"/>
</dbReference>
<comment type="caution">
    <text evidence="13">The sequence shown here is derived from an EMBL/GenBank/DDBJ whole genome shotgun (WGS) entry which is preliminary data.</text>
</comment>
<keyword evidence="7 10" id="KW-0799">Topoisomerase</keyword>
<evidence type="ECO:0000256" key="6">
    <source>
        <dbReference type="ARBA" id="ARBA00022842"/>
    </source>
</evidence>
<feature type="domain" description="Topo IA-type catalytic" evidence="12">
    <location>
        <begin position="128"/>
        <end position="557"/>
    </location>
</feature>
<dbReference type="SMART" id="SM00493">
    <property type="entry name" value="TOPRIM"/>
    <property type="match status" value="1"/>
</dbReference>
<dbReference type="SUPFAM" id="SSF56712">
    <property type="entry name" value="Prokaryotic type I DNA topoisomerase"/>
    <property type="match status" value="1"/>
</dbReference>
<dbReference type="InterPro" id="IPR023406">
    <property type="entry name" value="Topo_IA_AS"/>
</dbReference>
<dbReference type="NCBIfam" id="TIGR01051">
    <property type="entry name" value="topA_bact"/>
    <property type="match status" value="1"/>
</dbReference>
<keyword evidence="6" id="KW-0460">Magnesium</keyword>
<dbReference type="InterPro" id="IPR013824">
    <property type="entry name" value="Topo_IA_cen_sub1"/>
</dbReference>